<feature type="domain" description="Neurotransmitter-gated ion-channel ligand-binding" evidence="4">
    <location>
        <begin position="48"/>
        <end position="161"/>
    </location>
</feature>
<reference evidence="5 6" key="1">
    <citation type="submission" date="2015-09" db="EMBL/GenBank/DDBJ databases">
        <title>Draft genome of the parasitic nematode Teladorsagia circumcincta isolate WARC Sus (inbred).</title>
        <authorList>
            <person name="Mitreva M."/>
        </authorList>
    </citation>
    <scope>NUCLEOTIDE SEQUENCE [LARGE SCALE GENOMIC DNA]</scope>
    <source>
        <strain evidence="5 6">S</strain>
    </source>
</reference>
<comment type="subcellular location">
    <subcellularLocation>
        <location evidence="1">Membrane</location>
        <topology evidence="1">Multi-pass membrane protein</topology>
    </subcellularLocation>
</comment>
<dbReference type="GO" id="GO:0016020">
    <property type="term" value="C:membrane"/>
    <property type="evidence" value="ECO:0007669"/>
    <property type="project" value="UniProtKB-SubCell"/>
</dbReference>
<dbReference type="PRINTS" id="PR00252">
    <property type="entry name" value="NRIONCHANNEL"/>
</dbReference>
<evidence type="ECO:0000313" key="5">
    <source>
        <dbReference type="EMBL" id="PIO66268.1"/>
    </source>
</evidence>
<dbReference type="InterPro" id="IPR018000">
    <property type="entry name" value="Neurotransmitter_ion_chnl_CS"/>
</dbReference>
<dbReference type="GO" id="GO:0005230">
    <property type="term" value="F:extracellular ligand-gated monoatomic ion channel activity"/>
    <property type="evidence" value="ECO:0007669"/>
    <property type="project" value="InterPro"/>
</dbReference>
<evidence type="ECO:0000256" key="2">
    <source>
        <dbReference type="ARBA" id="ARBA00023136"/>
    </source>
</evidence>
<feature type="non-terminal residue" evidence="5">
    <location>
        <position position="1"/>
    </location>
</feature>
<evidence type="ECO:0000259" key="4">
    <source>
        <dbReference type="Pfam" id="PF02931"/>
    </source>
</evidence>
<proteinExistence type="inferred from homology"/>
<evidence type="ECO:0000256" key="3">
    <source>
        <dbReference type="RuleBase" id="RU000687"/>
    </source>
</evidence>
<accession>A0A2G9U7U8</accession>
<dbReference type="Gene3D" id="2.70.170.10">
    <property type="entry name" value="Neurotransmitter-gated ion-channel ligand-binding domain"/>
    <property type="match status" value="1"/>
</dbReference>
<dbReference type="Pfam" id="PF02931">
    <property type="entry name" value="Neur_chan_LBD"/>
    <property type="match status" value="1"/>
</dbReference>
<keyword evidence="2" id="KW-0472">Membrane</keyword>
<dbReference type="InterPro" id="IPR006201">
    <property type="entry name" value="Neur_channel"/>
</dbReference>
<dbReference type="InterPro" id="IPR006202">
    <property type="entry name" value="Neur_chan_lig-bd"/>
</dbReference>
<dbReference type="EMBL" id="KZ348380">
    <property type="protein sequence ID" value="PIO66268.1"/>
    <property type="molecule type" value="Genomic_DNA"/>
</dbReference>
<dbReference type="PROSITE" id="PS00236">
    <property type="entry name" value="NEUROTR_ION_CHANNEL"/>
    <property type="match status" value="1"/>
</dbReference>
<dbReference type="Proteomes" id="UP000230423">
    <property type="component" value="Unassembled WGS sequence"/>
</dbReference>
<keyword evidence="3" id="KW-0407">Ion channel</keyword>
<dbReference type="GO" id="GO:0004888">
    <property type="term" value="F:transmembrane signaling receptor activity"/>
    <property type="evidence" value="ECO:0007669"/>
    <property type="project" value="InterPro"/>
</dbReference>
<dbReference type="SUPFAM" id="SSF63712">
    <property type="entry name" value="Nicotinic receptor ligand binding domain-like"/>
    <property type="match status" value="1"/>
</dbReference>
<dbReference type="CDD" id="cd18989">
    <property type="entry name" value="LGIC_ECD_cation"/>
    <property type="match status" value="1"/>
</dbReference>
<evidence type="ECO:0000313" key="6">
    <source>
        <dbReference type="Proteomes" id="UP000230423"/>
    </source>
</evidence>
<keyword evidence="3" id="KW-0813">Transport</keyword>
<dbReference type="InterPro" id="IPR036734">
    <property type="entry name" value="Neur_chan_lig-bd_sf"/>
</dbReference>
<dbReference type="OrthoDB" id="410315at2759"/>
<sequence>LSIRKLRRKNDDRYRSYENNEKSLPVMELLRFKNGCFAQRRHERTKPSWTDRTLKWIPSEYQGLKHTNVFEKDVWRPEITVYNSVGHEPVIENDRRLVTVTHEGLVQISNPSIYTVRCKLNIAKFPFDQQQCKVKFSSWVYTEDELAVSAPLQEFDLADGEAIRKPYVKPRKSENFKDDPMQRLVARRENPSDHTAAKALIPT</sequence>
<dbReference type="AlphaFoldDB" id="A0A2G9U7U8"/>
<organism evidence="5 6">
    <name type="scientific">Teladorsagia circumcincta</name>
    <name type="common">Brown stomach worm</name>
    <name type="synonym">Ostertagia circumcincta</name>
    <dbReference type="NCBI Taxonomy" id="45464"/>
    <lineage>
        <taxon>Eukaryota</taxon>
        <taxon>Metazoa</taxon>
        <taxon>Ecdysozoa</taxon>
        <taxon>Nematoda</taxon>
        <taxon>Chromadorea</taxon>
        <taxon>Rhabditida</taxon>
        <taxon>Rhabditina</taxon>
        <taxon>Rhabditomorpha</taxon>
        <taxon>Strongyloidea</taxon>
        <taxon>Trichostrongylidae</taxon>
        <taxon>Teladorsagia</taxon>
    </lineage>
</organism>
<name>A0A2G9U7U8_TELCI</name>
<gene>
    <name evidence="5" type="ORF">TELCIR_12022</name>
</gene>
<evidence type="ECO:0000256" key="1">
    <source>
        <dbReference type="ARBA" id="ARBA00004141"/>
    </source>
</evidence>
<keyword evidence="3" id="KW-0406">Ion transport</keyword>
<protein>
    <submittedName>
        <fullName evidence="5">Neurotransmitter-gated ion-channel ligand binding domain protein</fullName>
    </submittedName>
</protein>
<keyword evidence="6" id="KW-1185">Reference proteome</keyword>
<comment type="similarity">
    <text evidence="3">Belongs to the ligand-gated ion channel (TC 1.A.9) family.</text>
</comment>
<dbReference type="PANTHER" id="PTHR18945">
    <property type="entry name" value="NEUROTRANSMITTER GATED ION CHANNEL"/>
    <property type="match status" value="1"/>
</dbReference>